<feature type="chain" id="PRO_5005294201" evidence="1">
    <location>
        <begin position="20"/>
        <end position="55"/>
    </location>
</feature>
<evidence type="ECO:0000256" key="1">
    <source>
        <dbReference type="SAM" id="SignalP"/>
    </source>
</evidence>
<name>A0A0J8B7V0_BETVV</name>
<proteinExistence type="predicted"/>
<reference evidence="2 3" key="1">
    <citation type="journal article" date="2014" name="Nature">
        <title>The genome of the recently domesticated crop plant sugar beet (Beta vulgaris).</title>
        <authorList>
            <person name="Dohm J.C."/>
            <person name="Minoche A.E."/>
            <person name="Holtgrawe D."/>
            <person name="Capella-Gutierrez S."/>
            <person name="Zakrzewski F."/>
            <person name="Tafer H."/>
            <person name="Rupp O."/>
            <person name="Sorensen T.R."/>
            <person name="Stracke R."/>
            <person name="Reinhardt R."/>
            <person name="Goesmann A."/>
            <person name="Kraft T."/>
            <person name="Schulz B."/>
            <person name="Stadler P.F."/>
            <person name="Schmidt T."/>
            <person name="Gabaldon T."/>
            <person name="Lehrach H."/>
            <person name="Weisshaar B."/>
            <person name="Himmelbauer H."/>
        </authorList>
    </citation>
    <scope>NUCLEOTIDE SEQUENCE [LARGE SCALE GENOMIC DNA]</scope>
    <source>
        <tissue evidence="2">Taproot</tissue>
    </source>
</reference>
<keyword evidence="3" id="KW-1185">Reference proteome</keyword>
<dbReference type="Proteomes" id="UP000035740">
    <property type="component" value="Unassembled WGS sequence"/>
</dbReference>
<keyword evidence="1" id="KW-0732">Signal</keyword>
<protein>
    <submittedName>
        <fullName evidence="2">Uncharacterized protein</fullName>
    </submittedName>
</protein>
<dbReference type="AlphaFoldDB" id="A0A0J8B7V0"/>
<evidence type="ECO:0000313" key="3">
    <source>
        <dbReference type="Proteomes" id="UP000035740"/>
    </source>
</evidence>
<feature type="signal peptide" evidence="1">
    <location>
        <begin position="1"/>
        <end position="19"/>
    </location>
</feature>
<evidence type="ECO:0000313" key="2">
    <source>
        <dbReference type="EMBL" id="KMS96013.1"/>
    </source>
</evidence>
<organism evidence="2 3">
    <name type="scientific">Beta vulgaris subsp. vulgaris</name>
    <name type="common">Beet</name>
    <dbReference type="NCBI Taxonomy" id="3555"/>
    <lineage>
        <taxon>Eukaryota</taxon>
        <taxon>Viridiplantae</taxon>
        <taxon>Streptophyta</taxon>
        <taxon>Embryophyta</taxon>
        <taxon>Tracheophyta</taxon>
        <taxon>Spermatophyta</taxon>
        <taxon>Magnoliopsida</taxon>
        <taxon>eudicotyledons</taxon>
        <taxon>Gunneridae</taxon>
        <taxon>Pentapetalae</taxon>
        <taxon>Caryophyllales</taxon>
        <taxon>Chenopodiaceae</taxon>
        <taxon>Betoideae</taxon>
        <taxon>Beta</taxon>
    </lineage>
</organism>
<sequence>MNQSLWWCFFLVVSADLLSERYGFGLCYSRFMVIICMDYGVIYIQLGHMSSGVNT</sequence>
<gene>
    <name evidence="2" type="ORF">BVRB_002930</name>
</gene>
<dbReference type="EMBL" id="KQ090417">
    <property type="protein sequence ID" value="KMS96013.1"/>
    <property type="molecule type" value="Genomic_DNA"/>
</dbReference>
<accession>A0A0J8B7V0</accession>
<dbReference type="Gramene" id="KMS96013">
    <property type="protein sequence ID" value="KMS96013"/>
    <property type="gene ID" value="BVRB_002930"/>
</dbReference>